<gene>
    <name evidence="1" type="ORF">Poly24_09310</name>
</gene>
<dbReference type="EMBL" id="CP036348">
    <property type="protein sequence ID" value="QDV67238.1"/>
    <property type="molecule type" value="Genomic_DNA"/>
</dbReference>
<protein>
    <submittedName>
        <fullName evidence="1">Uncharacterized protein</fullName>
    </submittedName>
</protein>
<dbReference type="AlphaFoldDB" id="A0A518JNZ1"/>
<evidence type="ECO:0000313" key="1">
    <source>
        <dbReference type="EMBL" id="QDV67238.1"/>
    </source>
</evidence>
<sequence>MRYQDRPAAAHAIRGKFFRRTGRPKVHNRLTNQTTAFAPHHAITQNSGLEGEYQSETPRVKPEFPLTSDIFRCGSGGWVPG</sequence>
<proteinExistence type="predicted"/>
<keyword evidence="2" id="KW-1185">Reference proteome</keyword>
<organism evidence="1 2">
    <name type="scientific">Rosistilla carotiformis</name>
    <dbReference type="NCBI Taxonomy" id="2528017"/>
    <lineage>
        <taxon>Bacteria</taxon>
        <taxon>Pseudomonadati</taxon>
        <taxon>Planctomycetota</taxon>
        <taxon>Planctomycetia</taxon>
        <taxon>Pirellulales</taxon>
        <taxon>Pirellulaceae</taxon>
        <taxon>Rosistilla</taxon>
    </lineage>
</organism>
<reference evidence="1 2" key="1">
    <citation type="submission" date="2019-02" db="EMBL/GenBank/DDBJ databases">
        <title>Deep-cultivation of Planctomycetes and their phenomic and genomic characterization uncovers novel biology.</title>
        <authorList>
            <person name="Wiegand S."/>
            <person name="Jogler M."/>
            <person name="Boedeker C."/>
            <person name="Pinto D."/>
            <person name="Vollmers J."/>
            <person name="Rivas-Marin E."/>
            <person name="Kohn T."/>
            <person name="Peeters S.H."/>
            <person name="Heuer A."/>
            <person name="Rast P."/>
            <person name="Oberbeckmann S."/>
            <person name="Bunk B."/>
            <person name="Jeske O."/>
            <person name="Meyerdierks A."/>
            <person name="Storesund J.E."/>
            <person name="Kallscheuer N."/>
            <person name="Luecker S."/>
            <person name="Lage O.M."/>
            <person name="Pohl T."/>
            <person name="Merkel B.J."/>
            <person name="Hornburger P."/>
            <person name="Mueller R.-W."/>
            <person name="Bruemmer F."/>
            <person name="Labrenz M."/>
            <person name="Spormann A.M."/>
            <person name="Op den Camp H."/>
            <person name="Overmann J."/>
            <person name="Amann R."/>
            <person name="Jetten M.S.M."/>
            <person name="Mascher T."/>
            <person name="Medema M.H."/>
            <person name="Devos D.P."/>
            <person name="Kaster A.-K."/>
            <person name="Ovreas L."/>
            <person name="Rohde M."/>
            <person name="Galperin M.Y."/>
            <person name="Jogler C."/>
        </authorList>
    </citation>
    <scope>NUCLEOTIDE SEQUENCE [LARGE SCALE GENOMIC DNA]</scope>
    <source>
        <strain evidence="1 2">Poly24</strain>
    </source>
</reference>
<accession>A0A518JNZ1</accession>
<evidence type="ECO:0000313" key="2">
    <source>
        <dbReference type="Proteomes" id="UP000315082"/>
    </source>
</evidence>
<dbReference type="Proteomes" id="UP000315082">
    <property type="component" value="Chromosome"/>
</dbReference>
<dbReference type="KEGG" id="rcf:Poly24_09310"/>
<name>A0A518JNZ1_9BACT</name>